<dbReference type="PROSITE" id="PS00455">
    <property type="entry name" value="AMP_BINDING"/>
    <property type="match status" value="1"/>
</dbReference>
<dbReference type="Proteomes" id="UP000632125">
    <property type="component" value="Unassembled WGS sequence"/>
</dbReference>
<dbReference type="Gene3D" id="3.40.50.12780">
    <property type="entry name" value="N-terminal domain of ligase-like"/>
    <property type="match status" value="1"/>
</dbReference>
<gene>
    <name evidence="6" type="ORF">IDH41_27925</name>
</gene>
<proteinExistence type="inferred from homology"/>
<dbReference type="FunFam" id="3.30.300.30:FF:000008">
    <property type="entry name" value="2,3-dihydroxybenzoate-AMP ligase"/>
    <property type="match status" value="1"/>
</dbReference>
<dbReference type="GO" id="GO:0016877">
    <property type="term" value="F:ligase activity, forming carbon-sulfur bonds"/>
    <property type="evidence" value="ECO:0007669"/>
    <property type="project" value="UniProtKB-ARBA"/>
</dbReference>
<organism evidence="6 7">
    <name type="scientific">Paenibacillus arenilitoris</name>
    <dbReference type="NCBI Taxonomy" id="2772299"/>
    <lineage>
        <taxon>Bacteria</taxon>
        <taxon>Bacillati</taxon>
        <taxon>Bacillota</taxon>
        <taxon>Bacilli</taxon>
        <taxon>Bacillales</taxon>
        <taxon>Paenibacillaceae</taxon>
        <taxon>Paenibacillus</taxon>
    </lineage>
</organism>
<evidence type="ECO:0000256" key="2">
    <source>
        <dbReference type="ARBA" id="ARBA00022598"/>
    </source>
</evidence>
<comment type="similarity">
    <text evidence="1">Belongs to the ATP-dependent AMP-binding enzyme family.</text>
</comment>
<evidence type="ECO:0000256" key="3">
    <source>
        <dbReference type="SAM" id="MobiDB-lite"/>
    </source>
</evidence>
<dbReference type="InterPro" id="IPR025110">
    <property type="entry name" value="AMP-bd_C"/>
</dbReference>
<feature type="domain" description="AMP-binding enzyme C-terminal" evidence="5">
    <location>
        <begin position="652"/>
        <end position="727"/>
    </location>
</feature>
<dbReference type="AlphaFoldDB" id="A0A927CQN1"/>
<dbReference type="SUPFAM" id="SSF56801">
    <property type="entry name" value="Acetyl-CoA synthetase-like"/>
    <property type="match status" value="1"/>
</dbReference>
<dbReference type="EMBL" id="JACXIY010000047">
    <property type="protein sequence ID" value="MBD2872413.1"/>
    <property type="molecule type" value="Genomic_DNA"/>
</dbReference>
<dbReference type="CDD" id="cd05936">
    <property type="entry name" value="FC-FACS_FadD_like"/>
    <property type="match status" value="1"/>
</dbReference>
<dbReference type="InterPro" id="IPR020845">
    <property type="entry name" value="AMP-binding_CS"/>
</dbReference>
<dbReference type="PANTHER" id="PTHR43767:SF9">
    <property type="entry name" value="LONG-CHAIN-FATTY-ACID--COA LIGASE"/>
    <property type="match status" value="1"/>
</dbReference>
<dbReference type="InterPro" id="IPR045851">
    <property type="entry name" value="AMP-bd_C_sf"/>
</dbReference>
<dbReference type="Pfam" id="PF13193">
    <property type="entry name" value="AMP-binding_C"/>
    <property type="match status" value="1"/>
</dbReference>
<feature type="compositionally biased region" description="Low complexity" evidence="3">
    <location>
        <begin position="136"/>
        <end position="156"/>
    </location>
</feature>
<accession>A0A927CQN1</accession>
<feature type="domain" description="AMP-dependent synthetase/ligase" evidence="4">
    <location>
        <begin position="208"/>
        <end position="602"/>
    </location>
</feature>
<sequence length="749" mass="79809">MDSLRPQDPLLPGQPSDGDPQDDASAAAEPAAPQAAAEPAAPQAAAEPAAPQAEAPPQALDAEAEAVTHAVPPDDSPAAEPAAPQAEAPPQALDAEAEAVTHAVPPDDSPAAEPAAPQAEASPQALDAEAEAVTHAVPPDDSPAAEPAASRAESPPQALDAEAATEDVPSSGSPDAELPRPWLKHYPKEIPASLDYPDQSIVQFLLDAVNRYPNHIALHFMGKTMTYRELHADAVRLAAGLLSLGIARGDRVAVMLPNCPQAVVSYYGVLLAGAIVVQTNPLYVERELELQLADSGAVAIITVDLLYARLANVRGERPESGPLPQLRHAVVTSIKDGLPFPKNMLYPLKQRKEGFRADIPYGSSGVVAYKRLLAGAKPESAALPRAASGSDLAALQYTGGTTGTPKGVMLTHRNLTANTMQTSAWCYKARDGKEKFLAALPLFHVFGLTVLMNMSVSRAGTLVLLPRFETATVLRTINKQHPTIFPGAPTMYVALINHKDAASNDLSSINVCISGSAALPLEVQERFEAMTGGRLIEGYGLTEASPVTHANPIWGKRKIGTIGLPFPDTDAAVIDPATGRHLPVGELGELAIRGPQVMKGYWNKPVETDLVLKGGWLRTGDLATMDEDGFFTIMDRIKDVIIAGGFNIYPREVEEVLFEHPAVREAAVLGVKDAYRGETVKAYIVLKEGWQVSPSQLDRWCRERIAAYKVPHHYAFRETLPKTMVGKVLRRKLQEEEEAAAGGDAPGKT</sequence>
<evidence type="ECO:0000313" key="6">
    <source>
        <dbReference type="EMBL" id="MBD2872413.1"/>
    </source>
</evidence>
<dbReference type="Gene3D" id="3.30.300.30">
    <property type="match status" value="1"/>
</dbReference>
<comment type="caution">
    <text evidence="6">The sequence shown here is derived from an EMBL/GenBank/DDBJ whole genome shotgun (WGS) entry which is preliminary data.</text>
</comment>
<evidence type="ECO:0000259" key="4">
    <source>
        <dbReference type="Pfam" id="PF00501"/>
    </source>
</evidence>
<dbReference type="InterPro" id="IPR000873">
    <property type="entry name" value="AMP-dep_synth/lig_dom"/>
</dbReference>
<dbReference type="Pfam" id="PF00501">
    <property type="entry name" value="AMP-binding"/>
    <property type="match status" value="1"/>
</dbReference>
<evidence type="ECO:0000259" key="5">
    <source>
        <dbReference type="Pfam" id="PF13193"/>
    </source>
</evidence>
<name>A0A927CQN1_9BACL</name>
<dbReference type="FunFam" id="3.40.50.12780:FF:000003">
    <property type="entry name" value="Long-chain-fatty-acid--CoA ligase FadD"/>
    <property type="match status" value="1"/>
</dbReference>
<keyword evidence="7" id="KW-1185">Reference proteome</keyword>
<feature type="compositionally biased region" description="Low complexity" evidence="3">
    <location>
        <begin position="13"/>
        <end position="61"/>
    </location>
</feature>
<dbReference type="InterPro" id="IPR042099">
    <property type="entry name" value="ANL_N_sf"/>
</dbReference>
<reference evidence="6" key="1">
    <citation type="submission" date="2020-09" db="EMBL/GenBank/DDBJ databases">
        <title>A novel bacterium of genus Paenibacillus, isolated from South China Sea.</title>
        <authorList>
            <person name="Huang H."/>
            <person name="Mo K."/>
            <person name="Hu Y."/>
        </authorList>
    </citation>
    <scope>NUCLEOTIDE SEQUENCE</scope>
    <source>
        <strain evidence="6">IB182493</strain>
    </source>
</reference>
<dbReference type="InterPro" id="IPR050237">
    <property type="entry name" value="ATP-dep_AMP-bd_enzyme"/>
</dbReference>
<feature type="compositionally biased region" description="Low complexity" evidence="3">
    <location>
        <begin position="70"/>
        <end position="94"/>
    </location>
</feature>
<evidence type="ECO:0000313" key="7">
    <source>
        <dbReference type="Proteomes" id="UP000632125"/>
    </source>
</evidence>
<protein>
    <submittedName>
        <fullName evidence="6">Long-chain fatty acid--CoA ligase</fullName>
    </submittedName>
</protein>
<feature type="compositionally biased region" description="Low complexity" evidence="3">
    <location>
        <begin position="109"/>
        <end position="125"/>
    </location>
</feature>
<feature type="region of interest" description="Disordered" evidence="3">
    <location>
        <begin position="1"/>
        <end position="181"/>
    </location>
</feature>
<evidence type="ECO:0000256" key="1">
    <source>
        <dbReference type="ARBA" id="ARBA00006432"/>
    </source>
</evidence>
<dbReference type="PANTHER" id="PTHR43767">
    <property type="entry name" value="LONG-CHAIN-FATTY-ACID--COA LIGASE"/>
    <property type="match status" value="1"/>
</dbReference>
<keyword evidence="2 6" id="KW-0436">Ligase</keyword>